<feature type="transmembrane region" description="Helical" evidence="2">
    <location>
        <begin position="6"/>
        <end position="25"/>
    </location>
</feature>
<sequence>MIKPTVILVLVFTIVGYIFCQRHYVTKPTFQKTSGYHTFILSASWGFALYMVAIFIFGISAWVLELSGFPQGVIAPTLKHTVELLFPGLIFPSYSIHCILISAIALILSVFGPNMILNITAKQKNVTPEDLKNAVYFSLSGTDDTPEFTGILHNSMLKGLPIAFTLSNRKVYIGYVINLGYHMNDFMVLPLKSGYRCKDELRLELVTNYASAWSDIEASNKDNPEANQSDEEELDLEKFLINIPVREVVHANLHDFEYKEHFEKHEKPRSASRPSKSTDSAQSDNSITL</sequence>
<accession>A0A8T0BZ25</accession>
<feature type="transmembrane region" description="Helical" evidence="2">
    <location>
        <begin position="84"/>
        <end position="111"/>
    </location>
</feature>
<gene>
    <name evidence="3" type="ORF">PRUB_b0409</name>
</gene>
<evidence type="ECO:0000313" key="4">
    <source>
        <dbReference type="Proteomes" id="UP000016480"/>
    </source>
</evidence>
<dbReference type="AlphaFoldDB" id="A0A8T0BZ25"/>
<evidence type="ECO:0000313" key="3">
    <source>
        <dbReference type="EMBL" id="KAF7781252.1"/>
    </source>
</evidence>
<reference evidence="3 4" key="1">
    <citation type="journal article" date="2012" name="J. Bacteriol.">
        <title>Genome sequence of the cycloprodigiosin-producing bacterial strain Pseudoalteromonas rubra ATCC 29570(T).</title>
        <authorList>
            <person name="Xie B.B."/>
            <person name="Shu Y.L."/>
            <person name="Qin Q.L."/>
            <person name="Rong J.C."/>
            <person name="Zhang X.Y."/>
            <person name="Chen X.L."/>
            <person name="Zhou B.C."/>
            <person name="Zhang Y.Z."/>
        </authorList>
    </citation>
    <scope>NUCLEOTIDE SEQUENCE [LARGE SCALE GENOMIC DNA]</scope>
    <source>
        <strain evidence="3 4">DSM 6842</strain>
    </source>
</reference>
<keyword evidence="2" id="KW-0472">Membrane</keyword>
<comment type="caution">
    <text evidence="3">The sequence shown here is derived from an EMBL/GenBank/DDBJ whole genome shotgun (WGS) entry which is preliminary data.</text>
</comment>
<name>A0A8T0BZ25_9GAMM</name>
<feature type="region of interest" description="Disordered" evidence="1">
    <location>
        <begin position="261"/>
        <end position="289"/>
    </location>
</feature>
<feature type="transmembrane region" description="Helical" evidence="2">
    <location>
        <begin position="37"/>
        <end position="64"/>
    </location>
</feature>
<organism evidence="3 4">
    <name type="scientific">Pseudoalteromonas rubra</name>
    <dbReference type="NCBI Taxonomy" id="43658"/>
    <lineage>
        <taxon>Bacteria</taxon>
        <taxon>Pseudomonadati</taxon>
        <taxon>Pseudomonadota</taxon>
        <taxon>Gammaproteobacteria</taxon>
        <taxon>Alteromonadales</taxon>
        <taxon>Pseudoalteromonadaceae</taxon>
        <taxon>Pseudoalteromonas</taxon>
    </lineage>
</organism>
<proteinExistence type="predicted"/>
<keyword evidence="2" id="KW-0812">Transmembrane</keyword>
<dbReference type="EMBL" id="AHCD03000044">
    <property type="protein sequence ID" value="KAF7781252.1"/>
    <property type="molecule type" value="Genomic_DNA"/>
</dbReference>
<feature type="compositionally biased region" description="Polar residues" evidence="1">
    <location>
        <begin position="272"/>
        <end position="289"/>
    </location>
</feature>
<evidence type="ECO:0000256" key="1">
    <source>
        <dbReference type="SAM" id="MobiDB-lite"/>
    </source>
</evidence>
<protein>
    <submittedName>
        <fullName evidence="3">Uncharacterized protein</fullName>
    </submittedName>
</protein>
<keyword evidence="2" id="KW-1133">Transmembrane helix</keyword>
<dbReference type="Proteomes" id="UP000016480">
    <property type="component" value="Unassembled WGS sequence"/>
</dbReference>
<evidence type="ECO:0000256" key="2">
    <source>
        <dbReference type="SAM" id="Phobius"/>
    </source>
</evidence>